<evidence type="ECO:0008006" key="4">
    <source>
        <dbReference type="Google" id="ProtNLM"/>
    </source>
</evidence>
<keyword evidence="1" id="KW-0472">Membrane</keyword>
<dbReference type="Proteomes" id="UP001429357">
    <property type="component" value="Unassembled WGS sequence"/>
</dbReference>
<sequence>MIEKFFSFDGWYYRTFSFLADLLILNILFLLTAWTVVFTGPAIIALYRGVQNLLQQKQTSVIREYFQNLQEVKRGSLLTAIVLAFGLGVAGIGFVFMSLSTALGFLVIVLTALSFLFVTIFTVIFSLSTLSVKEAGQEAFYVLLSSTAHGIILFVIPAVVLFLLAKVNLMLCLVSGFAISVCLQVTFFNKVLVKTDGQ</sequence>
<protein>
    <recommendedName>
        <fullName evidence="4">DUF624 domain-containing protein</fullName>
    </recommendedName>
</protein>
<evidence type="ECO:0000313" key="3">
    <source>
        <dbReference type="Proteomes" id="UP001429357"/>
    </source>
</evidence>
<dbReference type="Pfam" id="PF04854">
    <property type="entry name" value="DUF624"/>
    <property type="match status" value="1"/>
</dbReference>
<reference evidence="2 3" key="2">
    <citation type="submission" date="2024-02" db="EMBL/GenBank/DDBJ databases">
        <title>The Genome Sequence of Enterococcus diestrammenae JM9A.</title>
        <authorList>
            <person name="Earl A."/>
            <person name="Manson A."/>
            <person name="Gilmore M."/>
            <person name="Sanders J."/>
            <person name="Shea T."/>
            <person name="Howe W."/>
            <person name="Livny J."/>
            <person name="Cuomo C."/>
            <person name="Neafsey D."/>
            <person name="Birren B."/>
        </authorList>
    </citation>
    <scope>NUCLEOTIDE SEQUENCE [LARGE SCALE GENOMIC DNA]</scope>
    <source>
        <strain evidence="2 3">JM9A</strain>
    </source>
</reference>
<comment type="caution">
    <text evidence="2">The sequence shown here is derived from an EMBL/GenBank/DDBJ whole genome shotgun (WGS) entry which is preliminary data.</text>
</comment>
<reference evidence="3" key="1">
    <citation type="submission" date="2016-06" db="EMBL/GenBank/DDBJ databases">
        <title>Four novel species of enterococci isolated from chicken manure.</title>
        <authorList>
            <person name="Van Tyne D."/>
        </authorList>
    </citation>
    <scope>NUCLEOTIDE SEQUENCE [LARGE SCALE GENOMIC DNA]</scope>
    <source>
        <strain evidence="3">JM9A</strain>
    </source>
</reference>
<name>A0ABV0F420_9ENTE</name>
<gene>
    <name evidence="2" type="ORF">BAU18_002423</name>
</gene>
<accession>A0ABV0F420</accession>
<keyword evidence="1" id="KW-1133">Transmembrane helix</keyword>
<evidence type="ECO:0000313" key="2">
    <source>
        <dbReference type="EMBL" id="MEO1782808.1"/>
    </source>
</evidence>
<feature type="transmembrane region" description="Helical" evidence="1">
    <location>
        <begin position="139"/>
        <end position="162"/>
    </location>
</feature>
<evidence type="ECO:0000256" key="1">
    <source>
        <dbReference type="SAM" id="Phobius"/>
    </source>
</evidence>
<feature type="transmembrane region" description="Helical" evidence="1">
    <location>
        <begin position="103"/>
        <end position="127"/>
    </location>
</feature>
<dbReference type="InterPro" id="IPR006938">
    <property type="entry name" value="DUF624"/>
</dbReference>
<feature type="transmembrane region" description="Helical" evidence="1">
    <location>
        <begin position="77"/>
        <end position="97"/>
    </location>
</feature>
<keyword evidence="1" id="KW-0812">Transmembrane</keyword>
<keyword evidence="3" id="KW-1185">Reference proteome</keyword>
<proteinExistence type="predicted"/>
<feature type="transmembrane region" description="Helical" evidence="1">
    <location>
        <begin position="23"/>
        <end position="47"/>
    </location>
</feature>
<dbReference type="RefSeq" id="WP_161869848.1">
    <property type="nucleotide sequence ID" value="NZ_JBMRGR010000001.1"/>
</dbReference>
<feature type="transmembrane region" description="Helical" evidence="1">
    <location>
        <begin position="168"/>
        <end position="188"/>
    </location>
</feature>
<dbReference type="EMBL" id="MAEI02000001">
    <property type="protein sequence ID" value="MEO1782808.1"/>
    <property type="molecule type" value="Genomic_DNA"/>
</dbReference>
<organism evidence="2 3">
    <name type="scientific">Enterococcus diestrammenae</name>
    <dbReference type="NCBI Taxonomy" id="1155073"/>
    <lineage>
        <taxon>Bacteria</taxon>
        <taxon>Bacillati</taxon>
        <taxon>Bacillota</taxon>
        <taxon>Bacilli</taxon>
        <taxon>Lactobacillales</taxon>
        <taxon>Enterococcaceae</taxon>
        <taxon>Enterococcus</taxon>
    </lineage>
</organism>